<dbReference type="PROSITE" id="PS51918">
    <property type="entry name" value="RADICAL_SAM"/>
    <property type="match status" value="1"/>
</dbReference>
<evidence type="ECO:0000256" key="2">
    <source>
        <dbReference type="ARBA" id="ARBA00022691"/>
    </source>
</evidence>
<accession>A0A9D1L5P2</accession>
<evidence type="ECO:0000256" key="3">
    <source>
        <dbReference type="ARBA" id="ARBA00022723"/>
    </source>
</evidence>
<dbReference type="Gene3D" id="3.20.20.70">
    <property type="entry name" value="Aldolase class I"/>
    <property type="match status" value="1"/>
</dbReference>
<dbReference type="InterPro" id="IPR013785">
    <property type="entry name" value="Aldolase_TIM"/>
</dbReference>
<organism evidence="7 8">
    <name type="scientific">Candidatus Allocopromorpha excrementigallinarum</name>
    <dbReference type="NCBI Taxonomy" id="2840742"/>
    <lineage>
        <taxon>Bacteria</taxon>
        <taxon>Bacillati</taxon>
        <taxon>Bacillota</taxon>
        <taxon>Clostridia</taxon>
        <taxon>Eubacteriales</taxon>
        <taxon>Eubacteriaceae</taxon>
        <taxon>Eubacteriaceae incertae sedis</taxon>
        <taxon>Candidatus Allocopromorpha</taxon>
    </lineage>
</organism>
<evidence type="ECO:0000313" key="7">
    <source>
        <dbReference type="EMBL" id="HIU25115.1"/>
    </source>
</evidence>
<dbReference type="InterPro" id="IPR058240">
    <property type="entry name" value="rSAM_sf"/>
</dbReference>
<keyword evidence="2" id="KW-0949">S-adenosyl-L-methionine</keyword>
<protein>
    <submittedName>
        <fullName evidence="7">Radical SAM protein</fullName>
    </submittedName>
</protein>
<dbReference type="InterPro" id="IPR007197">
    <property type="entry name" value="rSAM"/>
</dbReference>
<dbReference type="SMART" id="SM00729">
    <property type="entry name" value="Elp3"/>
    <property type="match status" value="1"/>
</dbReference>
<dbReference type="PROSITE" id="PS51257">
    <property type="entry name" value="PROKAR_LIPOPROTEIN"/>
    <property type="match status" value="1"/>
</dbReference>
<dbReference type="GO" id="GO:0003824">
    <property type="term" value="F:catalytic activity"/>
    <property type="evidence" value="ECO:0007669"/>
    <property type="project" value="InterPro"/>
</dbReference>
<reference evidence="7" key="2">
    <citation type="journal article" date="2021" name="PeerJ">
        <title>Extensive microbial diversity within the chicken gut microbiome revealed by metagenomics and culture.</title>
        <authorList>
            <person name="Gilroy R."/>
            <person name="Ravi A."/>
            <person name="Getino M."/>
            <person name="Pursley I."/>
            <person name="Horton D.L."/>
            <person name="Alikhan N.F."/>
            <person name="Baker D."/>
            <person name="Gharbi K."/>
            <person name="Hall N."/>
            <person name="Watson M."/>
            <person name="Adriaenssens E.M."/>
            <person name="Foster-Nyarko E."/>
            <person name="Jarju S."/>
            <person name="Secka A."/>
            <person name="Antonio M."/>
            <person name="Oren A."/>
            <person name="Chaudhuri R.R."/>
            <person name="La Ragione R."/>
            <person name="Hildebrand F."/>
            <person name="Pallen M.J."/>
        </authorList>
    </citation>
    <scope>NUCLEOTIDE SEQUENCE</scope>
    <source>
        <strain evidence="7">ChiHcec3-6078</strain>
    </source>
</reference>
<dbReference type="InterPro" id="IPR006638">
    <property type="entry name" value="Elp3/MiaA/NifB-like_rSAM"/>
</dbReference>
<comment type="caution">
    <text evidence="7">The sequence shown here is derived from an EMBL/GenBank/DDBJ whole genome shotgun (WGS) entry which is preliminary data.</text>
</comment>
<proteinExistence type="predicted"/>
<evidence type="ECO:0000256" key="5">
    <source>
        <dbReference type="ARBA" id="ARBA00023014"/>
    </source>
</evidence>
<reference evidence="7" key="1">
    <citation type="submission" date="2020-10" db="EMBL/GenBank/DDBJ databases">
        <authorList>
            <person name="Gilroy R."/>
        </authorList>
    </citation>
    <scope>NUCLEOTIDE SEQUENCE</scope>
    <source>
        <strain evidence="7">ChiHcec3-6078</strain>
    </source>
</reference>
<dbReference type="EMBL" id="DVMP01000027">
    <property type="protein sequence ID" value="HIU25115.1"/>
    <property type="molecule type" value="Genomic_DNA"/>
</dbReference>
<gene>
    <name evidence="7" type="ORF">IAC50_01285</name>
</gene>
<sequence length="290" mass="32960">MRYEGDIYRPPSEAYSLLVQVTIGCTHNKCTFCKMYKDKKFRVRSLDEVIEDLAWARKQYRRVERMFLCDGDALALSNNRLMPILRYISENFPECQRVTVYGRATDVLKKSDEELKELYEAGLTMVYIGAESGSDKVLKDVCKGETRQQLIDGVKKIEASGMQASVTFISGLAGKDGWREHAIETGTMISEMGASYVALLTLIVEPSVPMAEDIQSGKFKMLTAEEVLEETLLLLEHTNVTKQCVFRSNHASNYVSLRGNLPDDKEKMMDLLRKAMSNKDMLRSDMFRAL</sequence>
<keyword evidence="5" id="KW-0411">Iron-sulfur</keyword>
<keyword evidence="3" id="KW-0479">Metal-binding</keyword>
<evidence type="ECO:0000259" key="6">
    <source>
        <dbReference type="PROSITE" id="PS51918"/>
    </source>
</evidence>
<dbReference type="SFLD" id="SFLDG01082">
    <property type="entry name" value="B12-binding_domain_containing"/>
    <property type="match status" value="1"/>
</dbReference>
<dbReference type="CDD" id="cd01335">
    <property type="entry name" value="Radical_SAM"/>
    <property type="match status" value="1"/>
</dbReference>
<evidence type="ECO:0000256" key="4">
    <source>
        <dbReference type="ARBA" id="ARBA00023004"/>
    </source>
</evidence>
<dbReference type="Proteomes" id="UP000824090">
    <property type="component" value="Unassembled WGS sequence"/>
</dbReference>
<dbReference type="PANTHER" id="PTHR43409:SF4">
    <property type="entry name" value="RADICAL SAM SUPERFAMILY PROTEIN"/>
    <property type="match status" value="1"/>
</dbReference>
<name>A0A9D1L5P2_9FIRM</name>
<keyword evidence="4" id="KW-0408">Iron</keyword>
<evidence type="ECO:0000256" key="1">
    <source>
        <dbReference type="ARBA" id="ARBA00001966"/>
    </source>
</evidence>
<comment type="cofactor">
    <cofactor evidence="1">
        <name>[4Fe-4S] cluster</name>
        <dbReference type="ChEBI" id="CHEBI:49883"/>
    </cofactor>
</comment>
<dbReference type="InterPro" id="IPR051198">
    <property type="entry name" value="BchE-like"/>
</dbReference>
<evidence type="ECO:0000313" key="8">
    <source>
        <dbReference type="Proteomes" id="UP000824090"/>
    </source>
</evidence>
<dbReference type="GO" id="GO:0046872">
    <property type="term" value="F:metal ion binding"/>
    <property type="evidence" value="ECO:0007669"/>
    <property type="project" value="UniProtKB-KW"/>
</dbReference>
<dbReference type="AlphaFoldDB" id="A0A9D1L5P2"/>
<dbReference type="SFLD" id="SFLDG01095">
    <property type="entry name" value="Uncharacterised_Radical_SAM_Su"/>
    <property type="match status" value="1"/>
</dbReference>
<dbReference type="GO" id="GO:0051536">
    <property type="term" value="F:iron-sulfur cluster binding"/>
    <property type="evidence" value="ECO:0007669"/>
    <property type="project" value="UniProtKB-KW"/>
</dbReference>
<dbReference type="SFLD" id="SFLDS00029">
    <property type="entry name" value="Radical_SAM"/>
    <property type="match status" value="1"/>
</dbReference>
<dbReference type="PANTHER" id="PTHR43409">
    <property type="entry name" value="ANAEROBIC MAGNESIUM-PROTOPORPHYRIN IX MONOMETHYL ESTER CYCLASE-RELATED"/>
    <property type="match status" value="1"/>
</dbReference>
<dbReference type="SUPFAM" id="SSF102114">
    <property type="entry name" value="Radical SAM enzymes"/>
    <property type="match status" value="1"/>
</dbReference>
<feature type="domain" description="Radical SAM core" evidence="6">
    <location>
        <begin position="9"/>
        <end position="247"/>
    </location>
</feature>
<dbReference type="Pfam" id="PF04055">
    <property type="entry name" value="Radical_SAM"/>
    <property type="match status" value="1"/>
</dbReference>